<reference evidence="2 3" key="1">
    <citation type="journal article" date="2009" name="Science">
        <title>Green evolution and dynamic adaptations revealed by genomes of the marine picoeukaryotes Micromonas.</title>
        <authorList>
            <person name="Worden A.Z."/>
            <person name="Lee J.H."/>
            <person name="Mock T."/>
            <person name="Rouze P."/>
            <person name="Simmons M.P."/>
            <person name="Aerts A.L."/>
            <person name="Allen A.E."/>
            <person name="Cuvelier M.L."/>
            <person name="Derelle E."/>
            <person name="Everett M.V."/>
            <person name="Foulon E."/>
            <person name="Grimwood J."/>
            <person name="Gundlach H."/>
            <person name="Henrissat B."/>
            <person name="Napoli C."/>
            <person name="McDonald S.M."/>
            <person name="Parker M.S."/>
            <person name="Rombauts S."/>
            <person name="Salamov A."/>
            <person name="Von Dassow P."/>
            <person name="Badger J.H."/>
            <person name="Coutinho P.M."/>
            <person name="Demir E."/>
            <person name="Dubchak I."/>
            <person name="Gentemann C."/>
            <person name="Eikrem W."/>
            <person name="Gready J.E."/>
            <person name="John U."/>
            <person name="Lanier W."/>
            <person name="Lindquist E.A."/>
            <person name="Lucas S."/>
            <person name="Mayer K.F."/>
            <person name="Moreau H."/>
            <person name="Not F."/>
            <person name="Otillar R."/>
            <person name="Panaud O."/>
            <person name="Pangilinan J."/>
            <person name="Paulsen I."/>
            <person name="Piegu B."/>
            <person name="Poliakov A."/>
            <person name="Robbens S."/>
            <person name="Schmutz J."/>
            <person name="Toulza E."/>
            <person name="Wyss T."/>
            <person name="Zelensky A."/>
            <person name="Zhou K."/>
            <person name="Armbrust E.V."/>
            <person name="Bhattacharya D."/>
            <person name="Goodenough U.W."/>
            <person name="Van de Peer Y."/>
            <person name="Grigoriev I.V."/>
        </authorList>
    </citation>
    <scope>NUCLEOTIDE SEQUENCE [LARGE SCALE GENOMIC DNA]</scope>
    <source>
        <strain evidence="3">RCC299 / NOUM17</strain>
    </source>
</reference>
<feature type="compositionally biased region" description="Basic and acidic residues" evidence="1">
    <location>
        <begin position="170"/>
        <end position="197"/>
    </location>
</feature>
<dbReference type="GeneID" id="8240641"/>
<accession>C1DZT1</accession>
<sequence length="295" mass="31198">MQSFPSPSFTKGSRDVEGEKLYISAEHSKVMSSTIGPGPKYDPLDSVGVAPLSINRTLPRVGFSSVDRSLKGTTDASMFVTDPLRKPGAPPGPGAYDHEGAVGKQCLSPKPSKPAYTIEKSSREQAQNVYSKEGESGSLGRNVPGPGTYADKLPGSIGPQPDVSSSPEVKFPKDTRWKASELPRGERRPGPGEHKLPDGVGKQVVSTKTSEPTAPFGTTTRAQTSKMFISKEHDKRGSDGALGPGPCGGAAKPRSSFGKVASSRERSSPRATFTRSTRWERDRNAGDPGPGAYNA</sequence>
<feature type="compositionally biased region" description="Polar residues" evidence="1">
    <location>
        <begin position="204"/>
        <end position="227"/>
    </location>
</feature>
<dbReference type="AlphaFoldDB" id="C1DZT1"/>
<dbReference type="OMA" id="HATPRSC"/>
<proteinExistence type="predicted"/>
<evidence type="ECO:0000313" key="2">
    <source>
        <dbReference type="EMBL" id="ACO61173.1"/>
    </source>
</evidence>
<evidence type="ECO:0000313" key="3">
    <source>
        <dbReference type="Proteomes" id="UP000002009"/>
    </source>
</evidence>
<feature type="region of interest" description="Disordered" evidence="1">
    <location>
        <begin position="74"/>
        <end position="295"/>
    </location>
</feature>
<dbReference type="OrthoDB" id="406368at2759"/>
<dbReference type="InterPro" id="IPR010736">
    <property type="entry name" value="SHIPPO-rpt"/>
</dbReference>
<gene>
    <name evidence="2" type="ORF">MICPUN_107812</name>
</gene>
<dbReference type="PANTHER" id="PTHR40429">
    <property type="entry name" value="FLAGELLAR ASSOCIATED PROTEIN"/>
    <property type="match status" value="1"/>
</dbReference>
<dbReference type="InParanoid" id="C1DZT1"/>
<protein>
    <recommendedName>
        <fullName evidence="4">Flagellar associated protein</fullName>
    </recommendedName>
</protein>
<dbReference type="EMBL" id="CP001323">
    <property type="protein sequence ID" value="ACO61173.1"/>
    <property type="molecule type" value="Genomic_DNA"/>
</dbReference>
<dbReference type="PANTHER" id="PTHR40429:SF1">
    <property type="entry name" value="FLAGELLAR ASSOCIATED PROTEIN"/>
    <property type="match status" value="1"/>
</dbReference>
<dbReference type="Proteomes" id="UP000002009">
    <property type="component" value="Chromosome 2"/>
</dbReference>
<dbReference type="RefSeq" id="XP_002499915.1">
    <property type="nucleotide sequence ID" value="XM_002499869.1"/>
</dbReference>
<keyword evidence="3" id="KW-1185">Reference proteome</keyword>
<name>C1DZT1_MICCC</name>
<evidence type="ECO:0008006" key="4">
    <source>
        <dbReference type="Google" id="ProtNLM"/>
    </source>
</evidence>
<organism evidence="2 3">
    <name type="scientific">Micromonas commoda (strain RCC299 / NOUM17 / CCMP2709)</name>
    <name type="common">Picoplanktonic green alga</name>
    <dbReference type="NCBI Taxonomy" id="296587"/>
    <lineage>
        <taxon>Eukaryota</taxon>
        <taxon>Viridiplantae</taxon>
        <taxon>Chlorophyta</taxon>
        <taxon>Mamiellophyceae</taxon>
        <taxon>Mamiellales</taxon>
        <taxon>Mamiellaceae</taxon>
        <taxon>Micromonas</taxon>
    </lineage>
</organism>
<feature type="compositionally biased region" description="Basic and acidic residues" evidence="1">
    <location>
        <begin position="229"/>
        <end position="238"/>
    </location>
</feature>
<evidence type="ECO:0000256" key="1">
    <source>
        <dbReference type="SAM" id="MobiDB-lite"/>
    </source>
</evidence>
<dbReference type="KEGG" id="mis:MICPUN_107812"/>
<dbReference type="Pfam" id="PF07004">
    <property type="entry name" value="SHIPPO-rpt"/>
    <property type="match status" value="2"/>
</dbReference>